<keyword evidence="2 12" id="KW-0813">Transport</keyword>
<protein>
    <submittedName>
        <fullName evidence="16">TonB-dependent receptor</fullName>
    </submittedName>
</protein>
<gene>
    <name evidence="16" type="ORF">D779_2989</name>
</gene>
<dbReference type="eggNOG" id="COG4772">
    <property type="taxonomic scope" value="Bacteria"/>
</dbReference>
<evidence type="ECO:0000256" key="12">
    <source>
        <dbReference type="PROSITE-ProRule" id="PRU01360"/>
    </source>
</evidence>
<evidence type="ECO:0000256" key="11">
    <source>
        <dbReference type="ARBA" id="ARBA00023237"/>
    </source>
</evidence>
<dbReference type="GO" id="GO:0015344">
    <property type="term" value="F:siderophore uptake transmembrane transporter activity"/>
    <property type="evidence" value="ECO:0007669"/>
    <property type="project" value="TreeGrafter"/>
</dbReference>
<keyword evidence="3 12" id="KW-1134">Transmembrane beta strand</keyword>
<keyword evidence="6" id="KW-0732">Signal</keyword>
<keyword evidence="11 12" id="KW-0998">Cell outer membrane</keyword>
<keyword evidence="8" id="KW-0406">Ion transport</keyword>
<sequence>MYEDFYLRIIFSESILSTGSPHPRIANRWRMEPFHHIHRVRLGSLIVGSVFAVNHAFAQETLLGPIEITAERLVTPTKQAEETVYTGTAVTAKGIELQGAKASMQVYGAIDILPGVSTEQPDSSGLGVEQSSVRLRGVRSSLGTITVEGIPNYGGNPIGPRDYLYDMENMASVSVYKGATPADIGAGVGTRGGAIVLHPRWPGDEPGAELVQRLGSNRFTRTYARLETGRLNDSGTRMSGAFSYSEADKWRGPGDLGPRANANLMLVQPMSEDLEFEVWLNHNDQDQHLYRPLTYDQVSDLGANRDLDYNAERTGKAAQDIHYYDYNRGSYDNTDLLSVITYDPGDGIRLSFKPYYSKEDTQVLQGTTSGGGRVQERNRDIERWGLIAEAGGEIAGMSAVLGYHYEHTDMHITTRNYAITGSGLAYRGYGILATTGTTHINSPYAKLAGSASGFDWQVGLKYFNFRDAESEGYTTSGAPDYGLVRAPDLDRAARTHEIWLPSAGVSYDLTPETQVYASYGKGFIRPYSYIPIINAYNGNRAAFQAAGVTLDELFSGYDMEESDTIDIGLRYRGERFELMPTFFLARYRNLLTSVSDARVLVNGRPISYQQNIGEATGYGLELAFNAYLSDRLTLYVNPTYTRLTYDDDLTYQGTSLATKGNQVVDTPVWMGQAGLIYRWGDLEIAPRVRYLGERYGDSVHTESIDEVFLTDLTLSYSTKRLWPGKRLKASLELNNLFDEDYVAVINASDDSRGGSPSYYPGAPFTAMLTLGVEI</sequence>
<dbReference type="PROSITE" id="PS52016">
    <property type="entry name" value="TONB_DEPENDENT_REC_3"/>
    <property type="match status" value="1"/>
</dbReference>
<dbReference type="InterPro" id="IPR012910">
    <property type="entry name" value="Plug_dom"/>
</dbReference>
<dbReference type="PANTHER" id="PTHR32552:SF89">
    <property type="entry name" value="CATECHOLATE SIDEROPHORE RECEPTOR FIU"/>
    <property type="match status" value="1"/>
</dbReference>
<keyword evidence="10 12" id="KW-0472">Membrane</keyword>
<comment type="similarity">
    <text evidence="12 13">Belongs to the TonB-dependent receptor family.</text>
</comment>
<evidence type="ECO:0000256" key="9">
    <source>
        <dbReference type="ARBA" id="ARBA00023077"/>
    </source>
</evidence>
<feature type="domain" description="TonB-dependent receptor-like beta-barrel" evidence="14">
    <location>
        <begin position="278"/>
        <end position="736"/>
    </location>
</feature>
<proteinExistence type="inferred from homology"/>
<dbReference type="AlphaFoldDB" id="W9V443"/>
<dbReference type="InterPro" id="IPR037066">
    <property type="entry name" value="Plug_dom_sf"/>
</dbReference>
<evidence type="ECO:0000256" key="4">
    <source>
        <dbReference type="ARBA" id="ARBA00022496"/>
    </source>
</evidence>
<dbReference type="Pfam" id="PF00593">
    <property type="entry name" value="TonB_dep_Rec_b-barrel"/>
    <property type="match status" value="1"/>
</dbReference>
<keyword evidence="17" id="KW-1185">Reference proteome</keyword>
<evidence type="ECO:0000256" key="3">
    <source>
        <dbReference type="ARBA" id="ARBA00022452"/>
    </source>
</evidence>
<feature type="domain" description="TonB-dependent receptor plug" evidence="15">
    <location>
        <begin position="83"/>
        <end position="187"/>
    </location>
</feature>
<dbReference type="SUPFAM" id="SSF56935">
    <property type="entry name" value="Porins"/>
    <property type="match status" value="1"/>
</dbReference>
<keyword evidence="4" id="KW-0410">Iron transport</keyword>
<evidence type="ECO:0000259" key="14">
    <source>
        <dbReference type="Pfam" id="PF00593"/>
    </source>
</evidence>
<dbReference type="Proteomes" id="UP000019460">
    <property type="component" value="Unassembled WGS sequence"/>
</dbReference>
<evidence type="ECO:0000256" key="13">
    <source>
        <dbReference type="RuleBase" id="RU003357"/>
    </source>
</evidence>
<keyword evidence="5 12" id="KW-0812">Transmembrane</keyword>
<evidence type="ECO:0000256" key="10">
    <source>
        <dbReference type="ARBA" id="ARBA00023136"/>
    </source>
</evidence>
<name>W9V443_9GAMM</name>
<dbReference type="InterPro" id="IPR000531">
    <property type="entry name" value="Beta-barrel_TonB"/>
</dbReference>
<evidence type="ECO:0000256" key="8">
    <source>
        <dbReference type="ARBA" id="ARBA00023065"/>
    </source>
</evidence>
<dbReference type="InterPro" id="IPR039426">
    <property type="entry name" value="TonB-dep_rcpt-like"/>
</dbReference>
<accession>W9V443</accession>
<reference evidence="16 17" key="1">
    <citation type="submission" date="2012-11" db="EMBL/GenBank/DDBJ databases">
        <title>Genome assembly of Thiorhodococcus sp. AK35.</title>
        <authorList>
            <person name="Nupur N."/>
            <person name="Khatri I."/>
            <person name="Subramanian S."/>
            <person name="Pinnaka A."/>
        </authorList>
    </citation>
    <scope>NUCLEOTIDE SEQUENCE [LARGE SCALE GENOMIC DNA]</scope>
    <source>
        <strain evidence="16 17">AK35</strain>
    </source>
</reference>
<keyword evidence="9 13" id="KW-0798">TonB box</keyword>
<dbReference type="InterPro" id="IPR036942">
    <property type="entry name" value="Beta-barrel_TonB_sf"/>
</dbReference>
<evidence type="ECO:0000256" key="5">
    <source>
        <dbReference type="ARBA" id="ARBA00022692"/>
    </source>
</evidence>
<dbReference type="EMBL" id="AONC01000048">
    <property type="protein sequence ID" value="EXJ14104.1"/>
    <property type="molecule type" value="Genomic_DNA"/>
</dbReference>
<dbReference type="PANTHER" id="PTHR32552">
    <property type="entry name" value="FERRICHROME IRON RECEPTOR-RELATED"/>
    <property type="match status" value="1"/>
</dbReference>
<evidence type="ECO:0000313" key="17">
    <source>
        <dbReference type="Proteomes" id="UP000019460"/>
    </source>
</evidence>
<dbReference type="Pfam" id="PF07715">
    <property type="entry name" value="Plug"/>
    <property type="match status" value="1"/>
</dbReference>
<dbReference type="Gene3D" id="2.170.130.10">
    <property type="entry name" value="TonB-dependent receptor, plug domain"/>
    <property type="match status" value="1"/>
</dbReference>
<evidence type="ECO:0000313" key="16">
    <source>
        <dbReference type="EMBL" id="EXJ14104.1"/>
    </source>
</evidence>
<keyword evidence="7" id="KW-0408">Iron</keyword>
<dbReference type="Gene3D" id="2.40.170.20">
    <property type="entry name" value="TonB-dependent receptor, beta-barrel domain"/>
    <property type="match status" value="1"/>
</dbReference>
<evidence type="ECO:0000256" key="6">
    <source>
        <dbReference type="ARBA" id="ARBA00022729"/>
    </source>
</evidence>
<comment type="caution">
    <text evidence="16">The sequence shown here is derived from an EMBL/GenBank/DDBJ whole genome shotgun (WGS) entry which is preliminary data.</text>
</comment>
<dbReference type="PATRIC" id="fig|1249627.3.peg.3154"/>
<evidence type="ECO:0000256" key="1">
    <source>
        <dbReference type="ARBA" id="ARBA00004571"/>
    </source>
</evidence>
<evidence type="ECO:0000259" key="15">
    <source>
        <dbReference type="Pfam" id="PF07715"/>
    </source>
</evidence>
<evidence type="ECO:0000256" key="2">
    <source>
        <dbReference type="ARBA" id="ARBA00022448"/>
    </source>
</evidence>
<dbReference type="STRING" id="1249627.D779_2989"/>
<evidence type="ECO:0000256" key="7">
    <source>
        <dbReference type="ARBA" id="ARBA00023004"/>
    </source>
</evidence>
<organism evidence="16 17">
    <name type="scientific">Imhoffiella purpurea</name>
    <dbReference type="NCBI Taxonomy" id="1249627"/>
    <lineage>
        <taxon>Bacteria</taxon>
        <taxon>Pseudomonadati</taxon>
        <taxon>Pseudomonadota</taxon>
        <taxon>Gammaproteobacteria</taxon>
        <taxon>Chromatiales</taxon>
        <taxon>Chromatiaceae</taxon>
        <taxon>Imhoffiella</taxon>
    </lineage>
</organism>
<keyword evidence="16" id="KW-0675">Receptor</keyword>
<comment type="subcellular location">
    <subcellularLocation>
        <location evidence="1 12">Cell outer membrane</location>
        <topology evidence="1 12">Multi-pass membrane protein</topology>
    </subcellularLocation>
</comment>
<dbReference type="GO" id="GO:0009279">
    <property type="term" value="C:cell outer membrane"/>
    <property type="evidence" value="ECO:0007669"/>
    <property type="project" value="UniProtKB-SubCell"/>
</dbReference>